<dbReference type="SUPFAM" id="SSF51735">
    <property type="entry name" value="NAD(P)-binding Rossmann-fold domains"/>
    <property type="match status" value="1"/>
</dbReference>
<accession>A0A9Q5I5R6</accession>
<dbReference type="SUPFAM" id="SSF50249">
    <property type="entry name" value="Nucleic acid-binding proteins"/>
    <property type="match status" value="1"/>
</dbReference>
<dbReference type="InterPro" id="IPR036388">
    <property type="entry name" value="WH-like_DNA-bd_sf"/>
</dbReference>
<feature type="compositionally biased region" description="Acidic residues" evidence="5">
    <location>
        <begin position="369"/>
        <end position="392"/>
    </location>
</feature>
<comment type="similarity">
    <text evidence="1">Belongs to the short-chain dehydrogenases/reductases (SDR) family.</text>
</comment>
<dbReference type="Pfam" id="PF08784">
    <property type="entry name" value="RPA_C"/>
    <property type="match status" value="1"/>
</dbReference>
<dbReference type="OrthoDB" id="294295at2759"/>
<evidence type="ECO:0000313" key="8">
    <source>
        <dbReference type="Proteomes" id="UP000757232"/>
    </source>
</evidence>
<dbReference type="PANTHER" id="PTHR43477">
    <property type="entry name" value="DIHYDROANTICAPSIN 7-DEHYDROGENASE"/>
    <property type="match status" value="1"/>
</dbReference>
<proteinExistence type="inferred from homology"/>
<organism evidence="7 8">
    <name type="scientific">Sanghuangporus baumii</name>
    <name type="common">Phellinus baumii</name>
    <dbReference type="NCBI Taxonomy" id="108892"/>
    <lineage>
        <taxon>Eukaryota</taxon>
        <taxon>Fungi</taxon>
        <taxon>Dikarya</taxon>
        <taxon>Basidiomycota</taxon>
        <taxon>Agaricomycotina</taxon>
        <taxon>Agaricomycetes</taxon>
        <taxon>Hymenochaetales</taxon>
        <taxon>Hymenochaetaceae</taxon>
        <taxon>Sanghuangporus</taxon>
    </lineage>
</organism>
<dbReference type="AlphaFoldDB" id="A0A9Q5I5R6"/>
<feature type="domain" description="Replication protein A C-terminal" evidence="6">
    <location>
        <begin position="463"/>
        <end position="564"/>
    </location>
</feature>
<evidence type="ECO:0000256" key="2">
    <source>
        <dbReference type="ARBA" id="ARBA00007815"/>
    </source>
</evidence>
<dbReference type="PANTHER" id="PTHR43477:SF1">
    <property type="entry name" value="DIHYDROANTICAPSIN 7-DEHYDROGENASE"/>
    <property type="match status" value="1"/>
</dbReference>
<evidence type="ECO:0000259" key="6">
    <source>
        <dbReference type="Pfam" id="PF08784"/>
    </source>
</evidence>
<dbReference type="InterPro" id="IPR002347">
    <property type="entry name" value="SDR_fam"/>
</dbReference>
<keyword evidence="4" id="KW-0560">Oxidoreductase</keyword>
<reference evidence="7" key="1">
    <citation type="submission" date="2016-06" db="EMBL/GenBank/DDBJ databases">
        <title>Draft Genome sequence of the fungus Inonotus baumii.</title>
        <authorList>
            <person name="Zhu H."/>
            <person name="Lin W."/>
        </authorList>
    </citation>
    <scope>NUCLEOTIDE SEQUENCE</scope>
    <source>
        <strain evidence="7">821</strain>
    </source>
</reference>
<evidence type="ECO:0000256" key="1">
    <source>
        <dbReference type="ARBA" id="ARBA00006484"/>
    </source>
</evidence>
<dbReference type="PRINTS" id="PR00081">
    <property type="entry name" value="GDHRDH"/>
</dbReference>
<evidence type="ECO:0000256" key="5">
    <source>
        <dbReference type="SAM" id="MobiDB-lite"/>
    </source>
</evidence>
<dbReference type="Gene3D" id="3.40.50.720">
    <property type="entry name" value="NAD(P)-binding Rossmann-like Domain"/>
    <property type="match status" value="2"/>
</dbReference>
<name>A0A9Q5I5R6_SANBA</name>
<dbReference type="Proteomes" id="UP000757232">
    <property type="component" value="Unassembled WGS sequence"/>
</dbReference>
<evidence type="ECO:0000256" key="3">
    <source>
        <dbReference type="ARBA" id="ARBA00022857"/>
    </source>
</evidence>
<gene>
    <name evidence="7" type="ORF">A7U60_g647</name>
</gene>
<comment type="caution">
    <text evidence="7">The sequence shown here is derived from an EMBL/GenBank/DDBJ whole genome shotgun (WGS) entry which is preliminary data.</text>
</comment>
<dbReference type="GO" id="GO:0016491">
    <property type="term" value="F:oxidoreductase activity"/>
    <property type="evidence" value="ECO:0007669"/>
    <property type="project" value="UniProtKB-KW"/>
</dbReference>
<sequence length="570" mass="62491">MASLARKTVLVVGGSSGIGCGVAKAYLLSRISKVIIASSSQTKFEAAIARLEEDISKAGSTIEGTFVGEVVDAKDTKIVRALLERVGEIDHLVWTSGEALRVGFPNLDLEANKDTIGQTIVKPIKGWSLMTGVAGAVDSLARGLAVDLAPIRVNVISPGVVKTEGTRCERPITILSSMSSKKNTDNSITPLTVKQILRASRMHSEAPWKLDGRELHLVRCIGTIVDLDLRESYRLLKMDDGTARQLNVHMFKRENNFWDAFTAILSEKKIKYNKYVCVVGWLNGNRGHWNSVVAKIILPVEDPYQIFFHLFECVKAVQDCEVLEAKRTEQIEDSSLEASIEPNGMVAEKDEDEVQQQHLEEPSTNVFDESTEEEPDFADEEEAPEDSSDDEPNGVNNGDSSSSGDDEPEPDETVQLQTDVTIVKVEAEAQLALPQDEPKSSGLSQEVQDVSTILESLTLTAKASSTRNNAESDNDSQSKANSNHVAQLNTDPLSGLSNAHRALVLHIQQRREETWMEGEEWAGLHMSELVGFLKGRKKGMKHSEISAIFDDLCDGGHIISTIDGNHFDVS</sequence>
<comment type="similarity">
    <text evidence="2">Belongs to the replication factor A protein 2 family.</text>
</comment>
<dbReference type="InterPro" id="IPR057571">
    <property type="entry name" value="SDR_PhqE-like"/>
</dbReference>
<dbReference type="Pfam" id="PF23441">
    <property type="entry name" value="SDR"/>
    <property type="match status" value="2"/>
</dbReference>
<keyword evidence="3" id="KW-0521">NADP</keyword>
<protein>
    <submittedName>
        <fullName evidence="7">NAD-binding protein</fullName>
    </submittedName>
</protein>
<evidence type="ECO:0000256" key="4">
    <source>
        <dbReference type="ARBA" id="ARBA00023002"/>
    </source>
</evidence>
<evidence type="ECO:0000313" key="7">
    <source>
        <dbReference type="EMBL" id="OCB92031.1"/>
    </source>
</evidence>
<dbReference type="InterPro" id="IPR012340">
    <property type="entry name" value="NA-bd_OB-fold"/>
</dbReference>
<dbReference type="InterPro" id="IPR051122">
    <property type="entry name" value="SDR_DHRS6-like"/>
</dbReference>
<dbReference type="PROSITE" id="PS51257">
    <property type="entry name" value="PROKAR_LIPOPROTEIN"/>
    <property type="match status" value="1"/>
</dbReference>
<dbReference type="Gene3D" id="1.10.10.10">
    <property type="entry name" value="Winged helix-like DNA-binding domain superfamily/Winged helix DNA-binding domain"/>
    <property type="match status" value="1"/>
</dbReference>
<feature type="region of interest" description="Disordered" evidence="5">
    <location>
        <begin position="462"/>
        <end position="482"/>
    </location>
</feature>
<feature type="region of interest" description="Disordered" evidence="5">
    <location>
        <begin position="333"/>
        <end position="413"/>
    </location>
</feature>
<dbReference type="EMBL" id="LNZH02000041">
    <property type="protein sequence ID" value="OCB92031.1"/>
    <property type="molecule type" value="Genomic_DNA"/>
</dbReference>
<dbReference type="InterPro" id="IPR014892">
    <property type="entry name" value="RPA_C"/>
</dbReference>
<keyword evidence="8" id="KW-1185">Reference proteome</keyword>
<dbReference type="InterPro" id="IPR036291">
    <property type="entry name" value="NAD(P)-bd_dom_sf"/>
</dbReference>
<feature type="compositionally biased region" description="Low complexity" evidence="5">
    <location>
        <begin position="393"/>
        <end position="403"/>
    </location>
</feature>
<dbReference type="Gene3D" id="2.40.50.140">
    <property type="entry name" value="Nucleic acid-binding proteins"/>
    <property type="match status" value="1"/>
</dbReference>